<evidence type="ECO:0000256" key="1">
    <source>
        <dbReference type="ARBA" id="ARBA00023015"/>
    </source>
</evidence>
<dbReference type="KEGG" id="paqt:E8L99_05305"/>
<accession>A0A4D7QIU3</accession>
<reference evidence="5 6" key="1">
    <citation type="submission" date="2019-04" db="EMBL/GenBank/DDBJ databases">
        <title>Phreatobacter aquaticus sp. nov.</title>
        <authorList>
            <person name="Choi A."/>
            <person name="Baek K."/>
        </authorList>
    </citation>
    <scope>NUCLEOTIDE SEQUENCE [LARGE SCALE GENOMIC DNA]</scope>
    <source>
        <strain evidence="5 6">NMCR1094</strain>
    </source>
</reference>
<keyword evidence="1" id="KW-0805">Transcription regulation</keyword>
<protein>
    <submittedName>
        <fullName evidence="5">Winged helix-turn-helix transcriptional regulator</fullName>
    </submittedName>
</protein>
<dbReference type="SMART" id="SM00418">
    <property type="entry name" value="HTH_ARSR"/>
    <property type="match status" value="1"/>
</dbReference>
<gene>
    <name evidence="5" type="ORF">E8L99_05305</name>
</gene>
<organism evidence="5 6">
    <name type="scientific">Phreatobacter aquaticus</name>
    <dbReference type="NCBI Taxonomy" id="2570229"/>
    <lineage>
        <taxon>Bacteria</taxon>
        <taxon>Pseudomonadati</taxon>
        <taxon>Pseudomonadota</taxon>
        <taxon>Alphaproteobacteria</taxon>
        <taxon>Hyphomicrobiales</taxon>
        <taxon>Phreatobacteraceae</taxon>
        <taxon>Phreatobacter</taxon>
    </lineage>
</organism>
<dbReference type="InterPro" id="IPR036388">
    <property type="entry name" value="WH-like_DNA-bd_sf"/>
</dbReference>
<keyword evidence="2" id="KW-0238">DNA-binding</keyword>
<dbReference type="NCBIfam" id="NF033788">
    <property type="entry name" value="HTH_metalloreg"/>
    <property type="match status" value="1"/>
</dbReference>
<sequence>MITPLAPVTVDVSKPAIDPMIAASEQAARLLKAMANPARLRILCLVAEGERPVGEIAQVLGLREPAASQQLAQLRMENLVVARKDAQRVIYRLASNEVERILATLRDIFCPPV</sequence>
<dbReference type="SUPFAM" id="SSF46785">
    <property type="entry name" value="Winged helix' DNA-binding domain"/>
    <property type="match status" value="1"/>
</dbReference>
<dbReference type="InterPro" id="IPR001845">
    <property type="entry name" value="HTH_ArsR_DNA-bd_dom"/>
</dbReference>
<dbReference type="PANTHER" id="PTHR33154">
    <property type="entry name" value="TRANSCRIPTIONAL REGULATOR, ARSR FAMILY"/>
    <property type="match status" value="1"/>
</dbReference>
<evidence type="ECO:0000313" key="6">
    <source>
        <dbReference type="Proteomes" id="UP000298588"/>
    </source>
</evidence>
<evidence type="ECO:0000256" key="2">
    <source>
        <dbReference type="ARBA" id="ARBA00023125"/>
    </source>
</evidence>
<dbReference type="PROSITE" id="PS50987">
    <property type="entry name" value="HTH_ARSR_2"/>
    <property type="match status" value="1"/>
</dbReference>
<evidence type="ECO:0000259" key="4">
    <source>
        <dbReference type="PROSITE" id="PS50987"/>
    </source>
</evidence>
<feature type="domain" description="HTH arsR-type" evidence="4">
    <location>
        <begin position="21"/>
        <end position="113"/>
    </location>
</feature>
<proteinExistence type="predicted"/>
<keyword evidence="3" id="KW-0804">Transcription</keyword>
<dbReference type="EMBL" id="CP039865">
    <property type="protein sequence ID" value="QCK85237.1"/>
    <property type="molecule type" value="Genomic_DNA"/>
</dbReference>
<evidence type="ECO:0000313" key="5">
    <source>
        <dbReference type="EMBL" id="QCK85237.1"/>
    </source>
</evidence>
<dbReference type="Gene3D" id="1.10.10.10">
    <property type="entry name" value="Winged helix-like DNA-binding domain superfamily/Winged helix DNA-binding domain"/>
    <property type="match status" value="1"/>
</dbReference>
<evidence type="ECO:0000256" key="3">
    <source>
        <dbReference type="ARBA" id="ARBA00023163"/>
    </source>
</evidence>
<dbReference type="RefSeq" id="WP_137098571.1">
    <property type="nucleotide sequence ID" value="NZ_CP039865.1"/>
</dbReference>
<dbReference type="InterPro" id="IPR011991">
    <property type="entry name" value="ArsR-like_HTH"/>
</dbReference>
<keyword evidence="6" id="KW-1185">Reference proteome</keyword>
<dbReference type="GO" id="GO:0003700">
    <property type="term" value="F:DNA-binding transcription factor activity"/>
    <property type="evidence" value="ECO:0007669"/>
    <property type="project" value="InterPro"/>
</dbReference>
<dbReference type="Pfam" id="PF01022">
    <property type="entry name" value="HTH_5"/>
    <property type="match status" value="1"/>
</dbReference>
<dbReference type="Proteomes" id="UP000298588">
    <property type="component" value="Chromosome"/>
</dbReference>
<dbReference type="PRINTS" id="PR00778">
    <property type="entry name" value="HTHARSR"/>
</dbReference>
<dbReference type="CDD" id="cd00090">
    <property type="entry name" value="HTH_ARSR"/>
    <property type="match status" value="1"/>
</dbReference>
<dbReference type="InterPro" id="IPR051081">
    <property type="entry name" value="HTH_MetalResp_TranReg"/>
</dbReference>
<dbReference type="PANTHER" id="PTHR33154:SF28">
    <property type="entry name" value="HTH-TYPE TRANSCRIPTIONAL REGULATOR YGAV-RELATED"/>
    <property type="match status" value="1"/>
</dbReference>
<dbReference type="OrthoDB" id="194599at2"/>
<dbReference type="AlphaFoldDB" id="A0A4D7QIU3"/>
<dbReference type="GO" id="GO:0003677">
    <property type="term" value="F:DNA binding"/>
    <property type="evidence" value="ECO:0007669"/>
    <property type="project" value="UniProtKB-KW"/>
</dbReference>
<name>A0A4D7QIU3_9HYPH</name>
<dbReference type="InterPro" id="IPR036390">
    <property type="entry name" value="WH_DNA-bd_sf"/>
</dbReference>